<dbReference type="EMBL" id="OIVN01004295">
    <property type="protein sequence ID" value="SPD16531.1"/>
    <property type="molecule type" value="Genomic_DNA"/>
</dbReference>
<feature type="region of interest" description="Disordered" evidence="1">
    <location>
        <begin position="261"/>
        <end position="283"/>
    </location>
</feature>
<feature type="compositionally biased region" description="Basic and acidic residues" evidence="1">
    <location>
        <begin position="31"/>
        <end position="41"/>
    </location>
</feature>
<sequence length="283" mass="31789">MTQDLCHGKVDITRFSEIQSLPNPTSGARSTESKKNDENKPKCWKIANNGYPAYHLCARSLPNPYHEFPESLRFFKEGNFVYDKVLSVCLRAYPLTGIRAEKLGKIISNAENSPTTLLPGVVVSAQKFEHKKTLNHQSKKGCSRGQKLLKILSKFGQNVKQATREAHATPSCVKQRGAAPLSTMLREVLYKYGLNFKIGMRQFGREIRKLCLKLVKELLSDSEYAKFETLGLSHPFLSQSATQFSEDSSLILTTTRKHRRIPDSPKLDLPPLRGSAAEISTLH</sequence>
<accession>A0A2N9HXX7</accession>
<proteinExistence type="predicted"/>
<reference evidence="2" key="1">
    <citation type="submission" date="2018-02" db="EMBL/GenBank/DDBJ databases">
        <authorList>
            <person name="Cohen D.B."/>
            <person name="Kent A.D."/>
        </authorList>
    </citation>
    <scope>NUCLEOTIDE SEQUENCE</scope>
</reference>
<protein>
    <submittedName>
        <fullName evidence="2">Uncharacterized protein</fullName>
    </submittedName>
</protein>
<organism evidence="2">
    <name type="scientific">Fagus sylvatica</name>
    <name type="common">Beechnut</name>
    <dbReference type="NCBI Taxonomy" id="28930"/>
    <lineage>
        <taxon>Eukaryota</taxon>
        <taxon>Viridiplantae</taxon>
        <taxon>Streptophyta</taxon>
        <taxon>Embryophyta</taxon>
        <taxon>Tracheophyta</taxon>
        <taxon>Spermatophyta</taxon>
        <taxon>Magnoliopsida</taxon>
        <taxon>eudicotyledons</taxon>
        <taxon>Gunneridae</taxon>
        <taxon>Pentapetalae</taxon>
        <taxon>rosids</taxon>
        <taxon>fabids</taxon>
        <taxon>Fagales</taxon>
        <taxon>Fagaceae</taxon>
        <taxon>Fagus</taxon>
    </lineage>
</organism>
<gene>
    <name evidence="2" type="ORF">FSB_LOCUS44413</name>
</gene>
<feature type="compositionally biased region" description="Polar residues" evidence="1">
    <location>
        <begin position="19"/>
        <end position="30"/>
    </location>
</feature>
<evidence type="ECO:0000256" key="1">
    <source>
        <dbReference type="SAM" id="MobiDB-lite"/>
    </source>
</evidence>
<evidence type="ECO:0000313" key="2">
    <source>
        <dbReference type="EMBL" id="SPD16531.1"/>
    </source>
</evidence>
<dbReference type="AlphaFoldDB" id="A0A2N9HXX7"/>
<feature type="region of interest" description="Disordered" evidence="1">
    <location>
        <begin position="19"/>
        <end position="41"/>
    </location>
</feature>
<name>A0A2N9HXX7_FAGSY</name>